<evidence type="ECO:0000313" key="3">
    <source>
        <dbReference type="EMBL" id="SMO83516.1"/>
    </source>
</evidence>
<feature type="transmembrane region" description="Helical" evidence="2">
    <location>
        <begin position="120"/>
        <end position="141"/>
    </location>
</feature>
<gene>
    <name evidence="3" type="ORF">SAMN06264849_10978</name>
</gene>
<evidence type="ECO:0000256" key="1">
    <source>
        <dbReference type="SAM" id="Coils"/>
    </source>
</evidence>
<keyword evidence="2" id="KW-1133">Transmembrane helix</keyword>
<feature type="coiled-coil region" evidence="1">
    <location>
        <begin position="360"/>
        <end position="391"/>
    </location>
</feature>
<sequence length="501" mass="57732">MQEFIILLIKYKFFILVTALTGLHIFFVVKRKSLMKQVRHQVSLIEQLCKTNDSKTIDLFHKELQKQTEVCIWIKQSWERFNQAFHRNQTAGSSMIPSIEDHFDEYGFTQELGNRKVIEWVPGIFLGIGILSTFLGLTLSIPGLYVDFNQMPYLMNGIGFAFVGSITAIGLSLYWQISNDRTYYPFLLQQYDKFLNVLQRAFPSEEPTLKSQLEDFKTFLADGFQQMNETFTSHLQATQSMMKETLTRNTENQTAVMEKMAHQLVESLEEPMQQLGKTLHQSVEWQEKIHSDMAELVKSLQNSVTHQTKMVEKTTVLATEIQQNAKHLSKYQAALQPNITKLNETTNEQRELQMIFADLLSKITAERQQIEQQLIKQLQQMDDRAAQLKEHWSDTHCMIKDVNEQLSESTDRFVQHMHSGLEQTFTQFDTALTNAIRTLASGVGTLETLFQELPIQVEQLNHQVGEINGKLSKSISDANESILQAIQEVQHQTVLSQKSRS</sequence>
<dbReference type="EMBL" id="FXTI01000009">
    <property type="protein sequence ID" value="SMO83516.1"/>
    <property type="molecule type" value="Genomic_DNA"/>
</dbReference>
<keyword evidence="1" id="KW-0175">Coiled coil</keyword>
<accession>A0A521EHX0</accession>
<keyword evidence="2" id="KW-0472">Membrane</keyword>
<feature type="transmembrane region" description="Helical" evidence="2">
    <location>
        <begin position="153"/>
        <end position="175"/>
    </location>
</feature>
<organism evidence="3 4">
    <name type="scientific">Melghirimyces algeriensis</name>
    <dbReference type="NCBI Taxonomy" id="910412"/>
    <lineage>
        <taxon>Bacteria</taxon>
        <taxon>Bacillati</taxon>
        <taxon>Bacillota</taxon>
        <taxon>Bacilli</taxon>
        <taxon>Bacillales</taxon>
        <taxon>Thermoactinomycetaceae</taxon>
        <taxon>Melghirimyces</taxon>
    </lineage>
</organism>
<keyword evidence="2" id="KW-0812">Transmembrane</keyword>
<name>A0A521EHX0_9BACL</name>
<reference evidence="3 4" key="1">
    <citation type="submission" date="2017-05" db="EMBL/GenBank/DDBJ databases">
        <authorList>
            <person name="Varghese N."/>
            <person name="Submissions S."/>
        </authorList>
    </citation>
    <scope>NUCLEOTIDE SEQUENCE [LARGE SCALE GENOMIC DNA]</scope>
    <source>
        <strain evidence="3 4">DSM 45474</strain>
    </source>
</reference>
<dbReference type="AlphaFoldDB" id="A0A521EHX0"/>
<feature type="transmembrane region" description="Helical" evidence="2">
    <location>
        <begin position="6"/>
        <end position="29"/>
    </location>
</feature>
<dbReference type="OrthoDB" id="9782541at2"/>
<protein>
    <recommendedName>
        <fullName evidence="5">MotA/TolQ/ExbB proton channel family protein</fullName>
    </recommendedName>
</protein>
<keyword evidence="4" id="KW-1185">Reference proteome</keyword>
<dbReference type="Proteomes" id="UP000315636">
    <property type="component" value="Unassembled WGS sequence"/>
</dbReference>
<evidence type="ECO:0000313" key="4">
    <source>
        <dbReference type="Proteomes" id="UP000315636"/>
    </source>
</evidence>
<dbReference type="RefSeq" id="WP_142506218.1">
    <property type="nucleotide sequence ID" value="NZ_FXTI01000009.1"/>
</dbReference>
<evidence type="ECO:0008006" key="5">
    <source>
        <dbReference type="Google" id="ProtNLM"/>
    </source>
</evidence>
<evidence type="ECO:0000256" key="2">
    <source>
        <dbReference type="SAM" id="Phobius"/>
    </source>
</evidence>
<proteinExistence type="predicted"/>